<dbReference type="AlphaFoldDB" id="J4I0F6"/>
<feature type="compositionally biased region" description="Polar residues" evidence="1">
    <location>
        <begin position="163"/>
        <end position="180"/>
    </location>
</feature>
<dbReference type="InterPro" id="IPR011009">
    <property type="entry name" value="Kinase-like_dom_sf"/>
</dbReference>
<dbReference type="Gene3D" id="1.10.510.10">
    <property type="entry name" value="Transferase(Phosphotransferase) domain 1"/>
    <property type="match status" value="1"/>
</dbReference>
<dbReference type="InterPro" id="IPR008271">
    <property type="entry name" value="Ser/Thr_kinase_AS"/>
</dbReference>
<dbReference type="Proteomes" id="UP000006352">
    <property type="component" value="Unassembled WGS sequence"/>
</dbReference>
<dbReference type="SMART" id="SM00220">
    <property type="entry name" value="S_TKc"/>
    <property type="match status" value="1"/>
</dbReference>
<dbReference type="InParanoid" id="J4I0F6"/>
<dbReference type="EMBL" id="HE797179">
    <property type="protein sequence ID" value="CCM05082.1"/>
    <property type="molecule type" value="Genomic_DNA"/>
</dbReference>
<keyword evidence="4" id="KW-1185">Reference proteome</keyword>
<reference evidence="3 4" key="1">
    <citation type="journal article" date="2012" name="Appl. Environ. Microbiol.">
        <title>Short-read sequencing for genomic analysis of the brown rot fungus Fibroporia radiculosa.</title>
        <authorList>
            <person name="Tang J.D."/>
            <person name="Perkins A.D."/>
            <person name="Sonstegard T.S."/>
            <person name="Schroeder S.G."/>
            <person name="Burgess S.C."/>
            <person name="Diehl S.V."/>
        </authorList>
    </citation>
    <scope>NUCLEOTIDE SEQUENCE [LARGE SCALE GENOMIC DNA]</scope>
    <source>
        <strain evidence="3 4">TFFH 294</strain>
    </source>
</reference>
<dbReference type="HOGENOM" id="CLU_380830_0_0_1"/>
<organism evidence="3 4">
    <name type="scientific">Fibroporia radiculosa</name>
    <dbReference type="NCBI Taxonomy" id="599839"/>
    <lineage>
        <taxon>Eukaryota</taxon>
        <taxon>Fungi</taxon>
        <taxon>Dikarya</taxon>
        <taxon>Basidiomycota</taxon>
        <taxon>Agaricomycotina</taxon>
        <taxon>Agaricomycetes</taxon>
        <taxon>Polyporales</taxon>
        <taxon>Fibroporiaceae</taxon>
        <taxon>Fibroporia</taxon>
    </lineage>
</organism>
<gene>
    <name evidence="3" type="ORF">FIBRA_07289</name>
</gene>
<dbReference type="PANTHER" id="PTHR44329:SF214">
    <property type="entry name" value="PROTEIN KINASE DOMAIN-CONTAINING PROTEIN"/>
    <property type="match status" value="1"/>
</dbReference>
<sequence>MLATLPPSAPSALAPRISQILEERERQQKNGRSESLGPSRPYPSPHQVERSISEKHPSPLASSSPEQITRSASWPLQYDVDPDDVDLIQLSSPGPRPLDEGSSSPRPYQHSPPLSSDQPTLRPPVQKEGGVIPNFIEHLSRSSRPQQRTVTFESRTVIPKHANAQTPLVQQSNVTSSQHLPNDGDVKSAQKTNGYFFPSPHDDPRIRPLCSKIRKDAWTVRACYEHIEKIYEKFHIFKRTSAQLVEMGRAFETFCKDPLREADPNRVAGDHIAYVQLAADLRDAAKWYQELWMCFSRWSLLNMLWSLVGWAEIKDTLIRLHHSCPESVRKMWECSLSNPDPEFSPRFEETMDAIVYMLSSEDDVRLVIELDDLDAQSFIDLVDRVLNIPDTSIYKKIFPTYRKLCGSRGLLPTSLILPADDLEVPTAPVAAGGFGDVYRARLGERFIAVKSLRMDRDEILPTIRKDFCKEVLVWKYISHPNIVRFLGICQTERFAMCMVSVWMANGNIKEYLKKNPGENRIRLLLDVAKGLQYLHSRDVVHGDLKGLNILIDDNRQARLSDFGLASVVSGSSFEMFSVTNRDAGSTRWMAPELIDPEDADLERACPTYASDIYAMGMVMLEIFTNRVPYYKSSNDAQVLRQIIAGHPPERPADQEIVAHGLGNDAWALMSSCWLRWQDRPGVEHIVTKLAELRAHTEPQSEARSTPIPTPTSTPTPQFTPQWYTSSK</sequence>
<dbReference type="STRING" id="599839.J4I0F6"/>
<feature type="region of interest" description="Disordered" evidence="1">
    <location>
        <begin position="162"/>
        <end position="200"/>
    </location>
</feature>
<dbReference type="GeneID" id="24099993"/>
<feature type="compositionally biased region" description="Basic and acidic residues" evidence="1">
    <location>
        <begin position="21"/>
        <end position="32"/>
    </location>
</feature>
<proteinExistence type="predicted"/>
<dbReference type="Pfam" id="PF07714">
    <property type="entry name" value="PK_Tyr_Ser-Thr"/>
    <property type="match status" value="1"/>
</dbReference>
<dbReference type="GO" id="GO:0004674">
    <property type="term" value="F:protein serine/threonine kinase activity"/>
    <property type="evidence" value="ECO:0007669"/>
    <property type="project" value="TreeGrafter"/>
</dbReference>
<feature type="region of interest" description="Disordered" evidence="1">
    <location>
        <begin position="694"/>
        <end position="727"/>
    </location>
</feature>
<dbReference type="PROSITE" id="PS50011">
    <property type="entry name" value="PROTEIN_KINASE_DOM"/>
    <property type="match status" value="1"/>
</dbReference>
<feature type="domain" description="Protein kinase" evidence="2">
    <location>
        <begin position="423"/>
        <end position="692"/>
    </location>
</feature>
<name>J4I0F6_9APHY</name>
<evidence type="ECO:0000313" key="4">
    <source>
        <dbReference type="Proteomes" id="UP000006352"/>
    </source>
</evidence>
<evidence type="ECO:0000259" key="2">
    <source>
        <dbReference type="PROSITE" id="PS50011"/>
    </source>
</evidence>
<dbReference type="PANTHER" id="PTHR44329">
    <property type="entry name" value="SERINE/THREONINE-PROTEIN KINASE TNNI3K-RELATED"/>
    <property type="match status" value="1"/>
</dbReference>
<dbReference type="GO" id="GO:0005524">
    <property type="term" value="F:ATP binding"/>
    <property type="evidence" value="ECO:0007669"/>
    <property type="project" value="InterPro"/>
</dbReference>
<dbReference type="InterPro" id="IPR051681">
    <property type="entry name" value="Ser/Thr_Kinases-Pseudokinases"/>
</dbReference>
<dbReference type="InterPro" id="IPR001245">
    <property type="entry name" value="Ser-Thr/Tyr_kinase_cat_dom"/>
</dbReference>
<feature type="compositionally biased region" description="Basic and acidic residues" evidence="1">
    <location>
        <begin position="47"/>
        <end position="57"/>
    </location>
</feature>
<feature type="compositionally biased region" description="Polar residues" evidence="1">
    <location>
        <begin position="60"/>
        <end position="74"/>
    </location>
</feature>
<dbReference type="RefSeq" id="XP_012184365.1">
    <property type="nucleotide sequence ID" value="XM_012328975.1"/>
</dbReference>
<accession>J4I0F6</accession>
<dbReference type="OrthoDB" id="2791079at2759"/>
<evidence type="ECO:0000313" key="3">
    <source>
        <dbReference type="EMBL" id="CCM05082.1"/>
    </source>
</evidence>
<feature type="region of interest" description="Disordered" evidence="1">
    <location>
        <begin position="1"/>
        <end position="128"/>
    </location>
</feature>
<evidence type="ECO:0000256" key="1">
    <source>
        <dbReference type="SAM" id="MobiDB-lite"/>
    </source>
</evidence>
<feature type="compositionally biased region" description="Polar residues" evidence="1">
    <location>
        <begin position="101"/>
        <end position="119"/>
    </location>
</feature>
<feature type="compositionally biased region" description="Low complexity" evidence="1">
    <location>
        <begin position="1"/>
        <end position="15"/>
    </location>
</feature>
<dbReference type="InterPro" id="IPR000719">
    <property type="entry name" value="Prot_kinase_dom"/>
</dbReference>
<dbReference type="PROSITE" id="PS00108">
    <property type="entry name" value="PROTEIN_KINASE_ST"/>
    <property type="match status" value="1"/>
</dbReference>
<dbReference type="SUPFAM" id="SSF56112">
    <property type="entry name" value="Protein kinase-like (PK-like)"/>
    <property type="match status" value="1"/>
</dbReference>
<protein>
    <recommendedName>
        <fullName evidence="2">Protein kinase domain-containing protein</fullName>
    </recommendedName>
</protein>